<dbReference type="AlphaFoldDB" id="A0A0M2V6G8"/>
<dbReference type="GO" id="GO:1990281">
    <property type="term" value="C:efflux pump complex"/>
    <property type="evidence" value="ECO:0007669"/>
    <property type="project" value="TreeGrafter"/>
</dbReference>
<dbReference type="GO" id="GO:0015562">
    <property type="term" value="F:efflux transmembrane transporter activity"/>
    <property type="evidence" value="ECO:0007669"/>
    <property type="project" value="TreeGrafter"/>
</dbReference>
<dbReference type="EMBL" id="LAHO01000006">
    <property type="protein sequence ID" value="KKO46009.1"/>
    <property type="molecule type" value="Genomic_DNA"/>
</dbReference>
<accession>A0A0M2V6G8</accession>
<evidence type="ECO:0000256" key="2">
    <source>
        <dbReference type="SAM" id="SignalP"/>
    </source>
</evidence>
<dbReference type="InterPro" id="IPR058637">
    <property type="entry name" value="YknX-like_C"/>
</dbReference>
<dbReference type="Pfam" id="PF25989">
    <property type="entry name" value="YknX_C"/>
    <property type="match status" value="1"/>
</dbReference>
<name>A0A0M2V6G8_9GAMM</name>
<dbReference type="Gene3D" id="2.40.50.100">
    <property type="match status" value="1"/>
</dbReference>
<evidence type="ECO:0000259" key="3">
    <source>
        <dbReference type="Pfam" id="PF25989"/>
    </source>
</evidence>
<sequence>MDRKITKRPPYRKIAMLVFSLLLSCSVLAAIYSNNEKQFSVALNSVEIGTVQLGSFTESLGLRGVIQPSKTVYLDAIEGGRVESLFAEPGQLVSKGQPLLQLSNTMLQLDLISREAQVSEQINFLRNTQISSENNRLNLQRDVLDTKHTITTLERQLTQAHLLKTRNLIPEEQITTLEQELSYQRGKLSLTERQLQQEEDIREQQLLQLTDSVNLLQHNLELARSHARDLKIIAPVSGYLSEFSAEQGEFKTAGARLGQIDLLDSFRLDVQIDEYHLNRVYPGMAGRLQLGQESVEVILSRVDSRVTGNMFKAEFELPADLKQLRRGQTLHLTLQLSDPQQTTVMLPKGAFLTDSGGHYIFVVEQENKAKRRDIKLGKQNNKFIEVLAGLSPGEKVLISSYRHFNNANSITLKD</sequence>
<evidence type="ECO:0000313" key="5">
    <source>
        <dbReference type="Proteomes" id="UP000034228"/>
    </source>
</evidence>
<organism evidence="4 5">
    <name type="scientific">Arsukibacterium ikkense</name>
    <dbReference type="NCBI Taxonomy" id="336831"/>
    <lineage>
        <taxon>Bacteria</taxon>
        <taxon>Pseudomonadati</taxon>
        <taxon>Pseudomonadota</taxon>
        <taxon>Gammaproteobacteria</taxon>
        <taxon>Chromatiales</taxon>
        <taxon>Chromatiaceae</taxon>
        <taxon>Arsukibacterium</taxon>
    </lineage>
</organism>
<keyword evidence="2" id="KW-0732">Signal</keyword>
<comment type="similarity">
    <text evidence="1">Belongs to the membrane fusion protein (MFP) (TC 8.A.1) family.</text>
</comment>
<feature type="signal peptide" evidence="2">
    <location>
        <begin position="1"/>
        <end position="29"/>
    </location>
</feature>
<feature type="domain" description="YknX-like C-terminal permuted SH3-like" evidence="3">
    <location>
        <begin position="345"/>
        <end position="404"/>
    </location>
</feature>
<evidence type="ECO:0000313" key="4">
    <source>
        <dbReference type="EMBL" id="KKO46009.1"/>
    </source>
</evidence>
<dbReference type="NCBIfam" id="TIGR01730">
    <property type="entry name" value="RND_mfp"/>
    <property type="match status" value="1"/>
</dbReference>
<dbReference type="PROSITE" id="PS51257">
    <property type="entry name" value="PROKAR_LIPOPROTEIN"/>
    <property type="match status" value="1"/>
</dbReference>
<dbReference type="Gene3D" id="1.10.287.470">
    <property type="entry name" value="Helix hairpin bin"/>
    <property type="match status" value="1"/>
</dbReference>
<comment type="caution">
    <text evidence="4">The sequence shown here is derived from an EMBL/GenBank/DDBJ whole genome shotgun (WGS) entry which is preliminary data.</text>
</comment>
<reference evidence="4 5" key="1">
    <citation type="submission" date="2015-03" db="EMBL/GenBank/DDBJ databases">
        <title>Draft genome sequences of two protease-producing strains of Arsukibacterium isolated from two cold and alkaline environments.</title>
        <authorList>
            <person name="Lylloff J.E."/>
            <person name="Skov L.B."/>
            <person name="Jepsen M."/>
            <person name="Hallin P.F."/>
            <person name="Sorensen S.J."/>
            <person name="Stougaard P."/>
            <person name="Glaring M.A."/>
        </authorList>
    </citation>
    <scope>NUCLEOTIDE SEQUENCE [LARGE SCALE GENOMIC DNA]</scope>
    <source>
        <strain evidence="4 5">GCM72</strain>
    </source>
</reference>
<dbReference type="InterPro" id="IPR006143">
    <property type="entry name" value="RND_pump_MFP"/>
</dbReference>
<dbReference type="Gene3D" id="2.40.420.20">
    <property type="match status" value="1"/>
</dbReference>
<keyword evidence="5" id="KW-1185">Reference proteome</keyword>
<gene>
    <name evidence="4" type="ORF">WG68_07995</name>
</gene>
<protein>
    <recommendedName>
        <fullName evidence="3">YknX-like C-terminal permuted SH3-like domain-containing protein</fullName>
    </recommendedName>
</protein>
<dbReference type="PANTHER" id="PTHR30469:SF33">
    <property type="entry name" value="SLR1207 PROTEIN"/>
    <property type="match status" value="1"/>
</dbReference>
<dbReference type="STRING" id="336831.WG68_07995"/>
<evidence type="ECO:0000256" key="1">
    <source>
        <dbReference type="ARBA" id="ARBA00009477"/>
    </source>
</evidence>
<feature type="chain" id="PRO_5005644381" description="YknX-like C-terminal permuted SH3-like domain-containing protein" evidence="2">
    <location>
        <begin position="30"/>
        <end position="414"/>
    </location>
</feature>
<dbReference type="Proteomes" id="UP000034228">
    <property type="component" value="Unassembled WGS sequence"/>
</dbReference>
<dbReference type="Gene3D" id="2.40.30.170">
    <property type="match status" value="1"/>
</dbReference>
<proteinExistence type="inferred from homology"/>
<dbReference type="SUPFAM" id="SSF111369">
    <property type="entry name" value="HlyD-like secretion proteins"/>
    <property type="match status" value="1"/>
</dbReference>
<dbReference type="PANTHER" id="PTHR30469">
    <property type="entry name" value="MULTIDRUG RESISTANCE PROTEIN MDTA"/>
    <property type="match status" value="1"/>
</dbReference>